<evidence type="ECO:0000313" key="2">
    <source>
        <dbReference type="Ensembl" id="ENSATEP00000057912.1"/>
    </source>
</evidence>
<feature type="region of interest" description="Disordered" evidence="1">
    <location>
        <begin position="1"/>
        <end position="64"/>
    </location>
</feature>
<dbReference type="OrthoDB" id="6155282at2759"/>
<dbReference type="PANTHER" id="PTHR37349">
    <property type="entry name" value="TESTIS-EXPRESSED PROTEIN 12"/>
    <property type="match status" value="1"/>
</dbReference>
<name>A0A7N6B8D4_ANATE</name>
<reference evidence="2" key="1">
    <citation type="submission" date="2021-04" db="EMBL/GenBank/DDBJ databases">
        <authorList>
            <consortium name="Wellcome Sanger Institute Data Sharing"/>
        </authorList>
    </citation>
    <scope>NUCLEOTIDE SEQUENCE [LARGE SCALE GENOMIC DNA]</scope>
</reference>
<sequence length="136" mass="14959">MKEATLLAETLKPALSKRAGNINKGPGSVQTTSHQMESSLVNRDKSPPKKKKTPSKPSMLESGDLFEATTTGANREVSMLFIKFAEVLSEKAAADSSQMKELEGILKEARNLECYLKEKKKHLRQTLALISDKLQG</sequence>
<dbReference type="Ensembl" id="ENSATET00000038137.2">
    <property type="protein sequence ID" value="ENSATEP00000057912.1"/>
    <property type="gene ID" value="ENSATEG00000029487.2"/>
</dbReference>
<proteinExistence type="predicted"/>
<dbReference type="InParanoid" id="A0A7N6B8D4"/>
<evidence type="ECO:0000313" key="3">
    <source>
        <dbReference type="Proteomes" id="UP000265040"/>
    </source>
</evidence>
<evidence type="ECO:0000256" key="1">
    <source>
        <dbReference type="SAM" id="MobiDB-lite"/>
    </source>
</evidence>
<protein>
    <submittedName>
        <fullName evidence="2">Uncharacterized protein</fullName>
    </submittedName>
</protein>
<dbReference type="OMA" id="TSQEMDC"/>
<dbReference type="Proteomes" id="UP000265040">
    <property type="component" value="Chromosome 13"/>
</dbReference>
<dbReference type="AlphaFoldDB" id="A0A7N6B8D4"/>
<keyword evidence="3" id="KW-1185">Reference proteome</keyword>
<feature type="compositionally biased region" description="Polar residues" evidence="1">
    <location>
        <begin position="28"/>
        <end position="41"/>
    </location>
</feature>
<dbReference type="GeneTree" id="ENSGT00940000174828"/>
<dbReference type="Pfam" id="PF15219">
    <property type="entry name" value="TEX12"/>
    <property type="match status" value="1"/>
</dbReference>
<dbReference type="InterPro" id="IPR029193">
    <property type="entry name" value="TEX12"/>
</dbReference>
<dbReference type="PANTHER" id="PTHR37349:SF1">
    <property type="entry name" value="TESTIS-EXPRESSED PROTEIN 12"/>
    <property type="match status" value="1"/>
</dbReference>
<reference evidence="2" key="2">
    <citation type="submission" date="2025-08" db="UniProtKB">
        <authorList>
            <consortium name="Ensembl"/>
        </authorList>
    </citation>
    <scope>IDENTIFICATION</scope>
</reference>
<organism evidence="2 3">
    <name type="scientific">Anabas testudineus</name>
    <name type="common">Climbing perch</name>
    <name type="synonym">Anthias testudineus</name>
    <dbReference type="NCBI Taxonomy" id="64144"/>
    <lineage>
        <taxon>Eukaryota</taxon>
        <taxon>Metazoa</taxon>
        <taxon>Chordata</taxon>
        <taxon>Craniata</taxon>
        <taxon>Vertebrata</taxon>
        <taxon>Euteleostomi</taxon>
        <taxon>Actinopterygii</taxon>
        <taxon>Neopterygii</taxon>
        <taxon>Teleostei</taxon>
        <taxon>Neoteleostei</taxon>
        <taxon>Acanthomorphata</taxon>
        <taxon>Anabantaria</taxon>
        <taxon>Anabantiformes</taxon>
        <taxon>Anabantoidei</taxon>
        <taxon>Anabantidae</taxon>
        <taxon>Anabas</taxon>
    </lineage>
</organism>
<accession>A0A7N6B8D4</accession>
<reference evidence="2" key="3">
    <citation type="submission" date="2025-09" db="UniProtKB">
        <authorList>
            <consortium name="Ensembl"/>
        </authorList>
    </citation>
    <scope>IDENTIFICATION</scope>
</reference>